<evidence type="ECO:0000259" key="1">
    <source>
        <dbReference type="Pfam" id="PF19278"/>
    </source>
</evidence>
<reference evidence="2" key="1">
    <citation type="journal article" date="2014" name="Front. Microbiol.">
        <title>High frequency of phylogenetically diverse reductive dehalogenase-homologous genes in deep subseafloor sedimentary metagenomes.</title>
        <authorList>
            <person name="Kawai M."/>
            <person name="Futagami T."/>
            <person name="Toyoda A."/>
            <person name="Takaki Y."/>
            <person name="Nishi S."/>
            <person name="Hori S."/>
            <person name="Arai W."/>
            <person name="Tsubouchi T."/>
            <person name="Morono Y."/>
            <person name="Uchiyama I."/>
            <person name="Ito T."/>
            <person name="Fujiyama A."/>
            <person name="Inagaki F."/>
            <person name="Takami H."/>
        </authorList>
    </citation>
    <scope>NUCLEOTIDE SEQUENCE</scope>
    <source>
        <strain evidence="2">Expedition CK06-06</strain>
    </source>
</reference>
<feature type="domain" description="Acetophenone carboxylase-like C-terminal" evidence="1">
    <location>
        <begin position="8"/>
        <end position="185"/>
    </location>
</feature>
<organism evidence="2">
    <name type="scientific">marine sediment metagenome</name>
    <dbReference type="NCBI Taxonomy" id="412755"/>
    <lineage>
        <taxon>unclassified sequences</taxon>
        <taxon>metagenomes</taxon>
        <taxon>ecological metagenomes</taxon>
    </lineage>
</organism>
<dbReference type="AlphaFoldDB" id="X1P6E6"/>
<evidence type="ECO:0000313" key="2">
    <source>
        <dbReference type="EMBL" id="GAI51897.1"/>
    </source>
</evidence>
<feature type="non-terminal residue" evidence="2">
    <location>
        <position position="1"/>
    </location>
</feature>
<comment type="caution">
    <text evidence="2">The sequence shown here is derived from an EMBL/GenBank/DDBJ whole genome shotgun (WGS) entry which is preliminary data.</text>
</comment>
<gene>
    <name evidence="2" type="ORF">S06H3_52780</name>
</gene>
<dbReference type="Pfam" id="PF19278">
    <property type="entry name" value="Hydant_A_C"/>
    <property type="match status" value="1"/>
</dbReference>
<dbReference type="EMBL" id="BARV01033594">
    <property type="protein sequence ID" value="GAI51897.1"/>
    <property type="molecule type" value="Genomic_DNA"/>
</dbReference>
<proteinExistence type="predicted"/>
<sequence>KLMMGQGMLNPGWEELERLAQADFAAEGLPWEQAKVRQIAYVRYGSQMDDIEVPSPVSRINSAGDMDKLLAAFEDLYERVYAGVAKHPQAGYQIFELGLTATIPKVKPKLIKRSLEGKNPPQEAIKGEREVYFDGEWHKAVIYDMDQIRPGNEIEGIAVVEAPATTFFLPPGRRTRMDEWSLLWLT</sequence>
<accession>X1P6E6</accession>
<protein>
    <recommendedName>
        <fullName evidence="1">Acetophenone carboxylase-like C-terminal domain-containing protein</fullName>
    </recommendedName>
</protein>
<dbReference type="InterPro" id="IPR049517">
    <property type="entry name" value="ACX-like_C"/>
</dbReference>
<name>X1P6E6_9ZZZZ</name>